<reference evidence="1 2" key="1">
    <citation type="submission" date="2014-11" db="EMBL/GenBank/DDBJ databases">
        <authorList>
            <person name="Zhu J."/>
            <person name="Qi W."/>
            <person name="Song R."/>
        </authorList>
    </citation>
    <scope>NUCLEOTIDE SEQUENCE [LARGE SCALE GENOMIC DNA]</scope>
</reference>
<keyword evidence="2" id="KW-1185">Reference proteome</keyword>
<sequence length="453" mass="49587">MSLRVPMQVAENAPLSSIVTLLMTLLGFGLKLSSMLVQLFLCCLAYLKSSAADIMGDVGEDEMIKLGQQDGCVYGGFSLLSASGSSSVITPTTVNRRRTKWPACKEETAHTNVRPNYGLKDAVASLLAVHMQTVHVLQGMSLTRRKYCGLLELLGDHSIKLQSVYRIWRDGTTVVDLLCCVSDTQRLLFVICKDHYVFGASISASVEVWSRPISRRGEDASAPGVVTCQLGGQVISQVSFIAIDTRIALQWTGTDGRLCNTWGKLKDDADGNVVCVLMTDMTDTIIPACKPIELEDGSTIRPVYLLEILADLSFGLFPRLAHDPPIKWERLTLEKFGWACVASLLTANRNNDQSWDALLALGKKVSFRQEEYAQEGDQLTSLEVLALMIRGEIAGTIAVGGQQNRTADYLKFFFTPPQPHNDPSIVGVGQMDAFYETAGDEDRDLTLPVIGIV</sequence>
<evidence type="ECO:0000313" key="2">
    <source>
        <dbReference type="Proteomes" id="UP000041254"/>
    </source>
</evidence>
<organism evidence="1 2">
    <name type="scientific">Vitrella brassicaformis (strain CCMP3155)</name>
    <dbReference type="NCBI Taxonomy" id="1169540"/>
    <lineage>
        <taxon>Eukaryota</taxon>
        <taxon>Sar</taxon>
        <taxon>Alveolata</taxon>
        <taxon>Colpodellida</taxon>
        <taxon>Vitrellaceae</taxon>
        <taxon>Vitrella</taxon>
    </lineage>
</organism>
<dbReference type="Proteomes" id="UP000041254">
    <property type="component" value="Unassembled WGS sequence"/>
</dbReference>
<proteinExistence type="predicted"/>
<protein>
    <submittedName>
        <fullName evidence="1">Uncharacterized protein</fullName>
    </submittedName>
</protein>
<gene>
    <name evidence="1" type="ORF">Vbra_1406</name>
</gene>
<dbReference type="EMBL" id="CDMY01000602">
    <property type="protein sequence ID" value="CEM25449.1"/>
    <property type="molecule type" value="Genomic_DNA"/>
</dbReference>
<evidence type="ECO:0000313" key="1">
    <source>
        <dbReference type="EMBL" id="CEM25449.1"/>
    </source>
</evidence>
<dbReference type="InParanoid" id="A0A0G4G9E0"/>
<dbReference type="VEuPathDB" id="CryptoDB:Vbra_1406"/>
<dbReference type="AlphaFoldDB" id="A0A0G4G9E0"/>
<accession>A0A0G4G9E0</accession>
<name>A0A0G4G9E0_VITBC</name>